<dbReference type="Gene3D" id="2.40.50.400">
    <property type="entry name" value="Lactococcus phage single-stranded DNA binding protein"/>
    <property type="match status" value="2"/>
</dbReference>
<dbReference type="InterPro" id="IPR050909">
    <property type="entry name" value="Bact_Autotransporter_VF"/>
</dbReference>
<dbReference type="InterPro" id="IPR012334">
    <property type="entry name" value="Pectin_lyas_fold"/>
</dbReference>
<dbReference type="InterPro" id="IPR008638">
    <property type="entry name" value="FhaB/CdiA-like_TPS"/>
</dbReference>
<protein>
    <submittedName>
        <fullName evidence="5">Filamentous hemagglutinin family N-terminal domain-containing protein</fullName>
    </submittedName>
</protein>
<dbReference type="NCBIfam" id="TIGR01901">
    <property type="entry name" value="adhes_NPXG"/>
    <property type="match status" value="1"/>
</dbReference>
<dbReference type="Pfam" id="PF13018">
    <property type="entry name" value="ESPR"/>
    <property type="match status" value="1"/>
</dbReference>
<comment type="subcellular location">
    <subcellularLocation>
        <location evidence="1">Secreted</location>
    </subcellularLocation>
</comment>
<keyword evidence="6" id="KW-1185">Reference proteome</keyword>
<dbReference type="Gene3D" id="2.160.20.110">
    <property type="match status" value="4"/>
</dbReference>
<feature type="domain" description="Filamentous haemagglutinin FhaB/tRNA nuclease CdiA-like TPS" evidence="4">
    <location>
        <begin position="62"/>
        <end position="175"/>
    </location>
</feature>
<evidence type="ECO:0000256" key="1">
    <source>
        <dbReference type="ARBA" id="ARBA00004613"/>
    </source>
</evidence>
<dbReference type="Pfam" id="PF05860">
    <property type="entry name" value="TPS"/>
    <property type="match status" value="1"/>
</dbReference>
<name>A0A286DEA9_9GAMM</name>
<dbReference type="SUPFAM" id="SSF51126">
    <property type="entry name" value="Pectin lyase-like"/>
    <property type="match status" value="1"/>
</dbReference>
<dbReference type="InterPro" id="IPR011050">
    <property type="entry name" value="Pectin_lyase_fold/virulence"/>
</dbReference>
<dbReference type="InterPro" id="IPR041248">
    <property type="entry name" value="YDG"/>
</dbReference>
<dbReference type="Pfam" id="PF07581">
    <property type="entry name" value="Glug"/>
    <property type="match status" value="5"/>
</dbReference>
<dbReference type="Proteomes" id="UP000219374">
    <property type="component" value="Unassembled WGS sequence"/>
</dbReference>
<evidence type="ECO:0000313" key="6">
    <source>
        <dbReference type="Proteomes" id="UP000219374"/>
    </source>
</evidence>
<reference evidence="5 6" key="1">
    <citation type="submission" date="2017-09" db="EMBL/GenBank/DDBJ databases">
        <authorList>
            <person name="Ehlers B."/>
            <person name="Leendertz F.H."/>
        </authorList>
    </citation>
    <scope>NUCLEOTIDE SEQUENCE [LARGE SCALE GENOMIC DNA]</scope>
    <source>
        <strain evidence="5 6">CGMCC 1.10978</strain>
    </source>
</reference>
<dbReference type="Pfam" id="PF18657">
    <property type="entry name" value="YDG"/>
    <property type="match status" value="2"/>
</dbReference>
<dbReference type="InterPro" id="IPR011493">
    <property type="entry name" value="GLUG"/>
</dbReference>
<dbReference type="InterPro" id="IPR024973">
    <property type="entry name" value="ESPR"/>
</dbReference>
<dbReference type="RefSeq" id="WP_097123373.1">
    <property type="nucleotide sequence ID" value="NZ_OCND01000011.1"/>
</dbReference>
<dbReference type="InterPro" id="IPR038621">
    <property type="entry name" value="Lacto_phage_SSB_sf"/>
</dbReference>
<dbReference type="OrthoDB" id="218680at2"/>
<dbReference type="PANTHER" id="PTHR12338">
    <property type="entry name" value="AUTOTRANSPORTER"/>
    <property type="match status" value="1"/>
</dbReference>
<evidence type="ECO:0000256" key="3">
    <source>
        <dbReference type="ARBA" id="ARBA00022729"/>
    </source>
</evidence>
<accession>A0A286DEA9</accession>
<dbReference type="Gene3D" id="2.160.20.10">
    <property type="entry name" value="Single-stranded right-handed beta-helix, Pectin lyase-like"/>
    <property type="match status" value="1"/>
</dbReference>
<evidence type="ECO:0000259" key="4">
    <source>
        <dbReference type="SMART" id="SM00912"/>
    </source>
</evidence>
<dbReference type="GO" id="GO:0005576">
    <property type="term" value="C:extracellular region"/>
    <property type="evidence" value="ECO:0007669"/>
    <property type="project" value="UniProtKB-SubCell"/>
</dbReference>
<dbReference type="PANTHER" id="PTHR12338:SF8">
    <property type="entry name" value="HEME_HEMOPEXIN-BINDING PROTEIN"/>
    <property type="match status" value="1"/>
</dbReference>
<organism evidence="5 6">
    <name type="scientific">Pseudoxanthomonas wuyuanensis</name>
    <dbReference type="NCBI Taxonomy" id="1073196"/>
    <lineage>
        <taxon>Bacteria</taxon>
        <taxon>Pseudomonadati</taxon>
        <taxon>Pseudomonadota</taxon>
        <taxon>Gammaproteobacteria</taxon>
        <taxon>Lysobacterales</taxon>
        <taxon>Lysobacteraceae</taxon>
        <taxon>Pseudoxanthomonas</taxon>
    </lineage>
</organism>
<evidence type="ECO:0000256" key="2">
    <source>
        <dbReference type="ARBA" id="ARBA00022525"/>
    </source>
</evidence>
<keyword evidence="2" id="KW-0964">Secreted</keyword>
<dbReference type="SMART" id="SM00912">
    <property type="entry name" value="Haemagg_act"/>
    <property type="match status" value="1"/>
</dbReference>
<gene>
    <name evidence="5" type="ORF">SAMN06296416_111105</name>
</gene>
<evidence type="ECO:0000313" key="5">
    <source>
        <dbReference type="EMBL" id="SOD56980.1"/>
    </source>
</evidence>
<sequence length="1663" mass="165974">MNRIFSVVWNHAIKAWVVASEHASRKRSARRSQRSAVAVRPVAALPLTVWLALATLHPLAAAADLPTGGTVVLGNGSIGMPSGNRLVIDQHSDKLAIDWLSFDIGTGHTVSFRQPGSDAIALNRVLGNDGSKIMGQLDANGRVFLINPNGVLFGRGAQVDVGGLVASTLDISNADFANGHYRFHGNGNPAAVTNLGTISASDGGAVALLGGSVSNHGVIAARLGTVSLAAGNAVTLDFAGDGLLNVQVDQASVDALADNGGLIRADGGQVLMLASAGDALLQTVVNNSGVIEARTVGQNAGRIVLLGDFDGGTVQVAGTLDASAPDGGDGGFIDTSGANVNVADGARVTTLARDGITGSWLIDPTDFTIASGSGALTGSGIGATTLSANLANTSVTLQTMDSGGQAGDIHVDAEVNWSANTTLTLNAHADININAAITATGNSAGLVLNHGNYAQAGSAAAGSDYHVNAPITLSGANATLAINGDHYTLIRSMAELSAIDSLGPAGRYALAQDLDAAGVIYSQALVGTDLGANLFTGTFAGLGHRISNLSIDSGASNVGLFGATLDAQLRDFGVENVSIRSTGTYTGGVVGRLMSSTVKNVYATGTVNASYTAGGLAGMNDQGSFRNSHAAVNVSGGERTGGLIGWSRIGSLDQVHATGDVQGSGSVGGLVGFNALDTSNGQGSSISNAYATGTVTGGAADSNTGGLVGYSAGVIENSFATGTTLGGYSVGGLVGSNGGTISDSYASGDVDSSGTAGGLIGSNIGAVTGSHASGDVVGSNSLGGLIGINYGPATVSHSHAAGRVTGSEGSIGGLIGSNLGTIDTSYATGAVRGARRVGGLIGDNNGYFTGTAGIVRSSYATGAVEATEAMAGGLVGYDDGGEWTSVYWDSYTTGQANAAGVSIGSGQFIDVVMVTSNPSQAGAANYAYRQSAYGSLDFGSDWWMSEGNTRPILRSEYSTTISNGHQLQLMALDLGAQYHLSSDIDLAELQDRAGIWNPAFGFVPVGDASTAFTGTLDGQGHVIRGLTINRPDWSQVALIGQTGTGAQIRDLGLVGGSVYGKDNAAGLVSINYGGVLSDVYSTVTVGSVPGGRGVGGLVARNRDDGIILNSYATGDVSGGENVAGGLVGENMGTVENSYATGNVSGSIFVGGLVGISTGILRNVYATGDVQGVESVGGLAGYSGNLLEYAYATGSVTGDTSVGGLVGWAGSGRVADSFWNTESFAGPGVGGAYPLTTVENVRGLDNAGLLDAGNYAAWNLAATGGSDAVWRIYDGQTAPLLRSFLKSVTVTATDLASKIYDGLASGAAGGYATSLGEALDGDLLLGSLNYTSASKNVGSYRTSDGSLNLGGLYSGQQGYDVSYAGGTLTITPKTITGTITAGDRTYDGTTSASTSGSLSGIIAGDNVGLATSGAFADKNAGTGKTVAVDGNLTGGDASNYTVTFNTSTLADIAAKAITGTITAGDRTYDGTTSASTSGSLSGIIAGDNVGLATSGSFADKNAGTGKTVAVDGNLTGGDASNYTVTFNTSTQADIAKAQLTISANPADRAYDGRPFSGGNGVRYSGFVAGEDAGVLDGALVYGGSSQGAVSPGRYVIDLNGSSLTSVNYDIDYQSADLNITGADVSFDDSYQATRSRLRPAPAIPETAALPYQIMDGGIRRPEGI</sequence>
<proteinExistence type="predicted"/>
<dbReference type="EMBL" id="OCND01000011">
    <property type="protein sequence ID" value="SOD56980.1"/>
    <property type="molecule type" value="Genomic_DNA"/>
</dbReference>
<keyword evidence="3" id="KW-0732">Signal</keyword>